<proteinExistence type="predicted"/>
<evidence type="ECO:0000313" key="2">
    <source>
        <dbReference type="Proteomes" id="UP000029801"/>
    </source>
</evidence>
<organism evidence="1 2">
    <name type="scientific">Lactiplantibacillus plantarum CMPG5300</name>
    <dbReference type="NCBI Taxonomy" id="1304889"/>
    <lineage>
        <taxon>Bacteria</taxon>
        <taxon>Bacillati</taxon>
        <taxon>Bacillota</taxon>
        <taxon>Bacilli</taxon>
        <taxon>Lactobacillales</taxon>
        <taxon>Lactobacillaceae</taxon>
        <taxon>Lactiplantibacillus</taxon>
    </lineage>
</organism>
<dbReference type="Proteomes" id="UP000029801">
    <property type="component" value="Unassembled WGS sequence"/>
</dbReference>
<protein>
    <recommendedName>
        <fullName evidence="3">Prophage protein</fullName>
    </recommendedName>
</protein>
<name>A0AAW3FIY2_LACPN</name>
<evidence type="ECO:0000313" key="1">
    <source>
        <dbReference type="EMBL" id="KGH41165.1"/>
    </source>
</evidence>
<accession>A0AAW3FIY2</accession>
<dbReference type="EMBL" id="AXZV01000047">
    <property type="protein sequence ID" value="KGH41165.1"/>
    <property type="molecule type" value="Genomic_DNA"/>
</dbReference>
<comment type="caution">
    <text evidence="1">The sequence shown here is derived from an EMBL/GenBank/DDBJ whole genome shotgun (WGS) entry which is preliminary data.</text>
</comment>
<dbReference type="AlphaFoldDB" id="A0AAW3FIY2"/>
<sequence>MFYFDYGYHYISYQIFGQLFLCTVHCTLYTVSCKLYTVYWVLCTVHLNNFIKKPSFRIQLLNIFSVHCVLSTVHCTYNTVHRVPCTNGGILKNDN</sequence>
<keyword evidence="1" id="KW-0614">Plasmid</keyword>
<reference evidence="1 2" key="1">
    <citation type="journal article" date="2014" name="Genome Announc.">
        <title>Draft Genome Sequence of Lactobacillus plantarum CMPG5300, a Human Vaginal Isolate.</title>
        <authorList>
            <person name="Malik S."/>
            <person name="Siezen R.J."/>
            <person name="Renckens B."/>
            <person name="Vaneechoutte M."/>
            <person name="Vanderleyden J."/>
            <person name="Lebeer S."/>
        </authorList>
    </citation>
    <scope>NUCLEOTIDE SEQUENCE [LARGE SCALE GENOMIC DNA]</scope>
    <source>
        <strain evidence="1 2">CMPG5300</strain>
    </source>
</reference>
<evidence type="ECO:0008006" key="3">
    <source>
        <dbReference type="Google" id="ProtNLM"/>
    </source>
</evidence>
<geneLocation type="plasmid" evidence="1">
    <name>pCMPG5300.05</name>
</geneLocation>
<gene>
    <name evidence="1" type="ORF">CMPG5300_3227</name>
</gene>